<evidence type="ECO:0000313" key="1">
    <source>
        <dbReference type="EMBL" id="CBX86840.1"/>
    </source>
</evidence>
<protein>
    <submittedName>
        <fullName evidence="1">Uncharacterized protein</fullName>
    </submittedName>
</protein>
<organism evidence="1">
    <name type="scientific">Photobacterium damselae subsp. damselae</name>
    <name type="common">Listonella damsela</name>
    <dbReference type="NCBI Taxonomy" id="85581"/>
    <lineage>
        <taxon>Bacteria</taxon>
        <taxon>Pseudomonadati</taxon>
        <taxon>Pseudomonadota</taxon>
        <taxon>Gammaproteobacteria</taxon>
        <taxon>Vibrionales</taxon>
        <taxon>Vibrionaceae</taxon>
        <taxon>Photobacterium</taxon>
    </lineage>
</organism>
<dbReference type="EMBL" id="FN597600">
    <property type="protein sequence ID" value="CBX86840.1"/>
    <property type="molecule type" value="Genomic_DNA"/>
</dbReference>
<name>E4WLC2_PHODD</name>
<dbReference type="AlphaFoldDB" id="E4WLC2"/>
<geneLocation type="plasmid" evidence="1">
    <name>pPHDD1</name>
</geneLocation>
<proteinExistence type="predicted"/>
<sequence>MSVITGGIYQLAGLFIAKKAKSFNKLQEIGNVTNRATQLAKNKAVGEAAEAQRLKT</sequence>
<keyword evidence="1" id="KW-0614">Plasmid</keyword>
<gene>
    <name evidence="1" type="primary">orf71</name>
</gene>
<dbReference type="RefSeq" id="WP_013404515.1">
    <property type="nucleotide sequence ID" value="NC_014653.1"/>
</dbReference>
<accession>E4WLC2</accession>
<reference evidence="1" key="1">
    <citation type="submission" date="2009-11" db="EMBL/GenBank/DDBJ databases">
        <title>Identification of virulence genes in Photobacterium damselae subsp. damselae by Supression Subtractive hybridization: damselysin toxin is encoded on a large conjugative plasmid.</title>
        <authorList>
            <person name="Rivas A.J."/>
            <person name="Lemos M.L."/>
            <person name="Osorio C.R."/>
        </authorList>
    </citation>
    <scope>NUCLEOTIDE SEQUENCE [LARGE SCALE GENOMIC DNA]</scope>
    <source>
        <strain evidence="1">RM71</strain>
        <plasmid evidence="1">pPHDD1</plasmid>
    </source>
</reference>